<feature type="compositionally biased region" description="Basic and acidic residues" evidence="1">
    <location>
        <begin position="1"/>
        <end position="25"/>
    </location>
</feature>
<name>A0AAW1GW88_SAPOF</name>
<protein>
    <submittedName>
        <fullName evidence="2">Uncharacterized protein</fullName>
    </submittedName>
</protein>
<feature type="region of interest" description="Disordered" evidence="1">
    <location>
        <begin position="1"/>
        <end position="105"/>
    </location>
</feature>
<keyword evidence="3" id="KW-1185">Reference proteome</keyword>
<feature type="compositionally biased region" description="Basic and acidic residues" evidence="1">
    <location>
        <begin position="181"/>
        <end position="192"/>
    </location>
</feature>
<feature type="compositionally biased region" description="Basic and acidic residues" evidence="1">
    <location>
        <begin position="252"/>
        <end position="261"/>
    </location>
</feature>
<feature type="compositionally biased region" description="Low complexity" evidence="1">
    <location>
        <begin position="324"/>
        <end position="337"/>
    </location>
</feature>
<feature type="compositionally biased region" description="Polar residues" evidence="1">
    <location>
        <begin position="277"/>
        <end position="289"/>
    </location>
</feature>
<organism evidence="2 3">
    <name type="scientific">Saponaria officinalis</name>
    <name type="common">Common soapwort</name>
    <name type="synonym">Lychnis saponaria</name>
    <dbReference type="NCBI Taxonomy" id="3572"/>
    <lineage>
        <taxon>Eukaryota</taxon>
        <taxon>Viridiplantae</taxon>
        <taxon>Streptophyta</taxon>
        <taxon>Embryophyta</taxon>
        <taxon>Tracheophyta</taxon>
        <taxon>Spermatophyta</taxon>
        <taxon>Magnoliopsida</taxon>
        <taxon>eudicotyledons</taxon>
        <taxon>Gunneridae</taxon>
        <taxon>Pentapetalae</taxon>
        <taxon>Caryophyllales</taxon>
        <taxon>Caryophyllaceae</taxon>
        <taxon>Caryophylleae</taxon>
        <taxon>Saponaria</taxon>
    </lineage>
</organism>
<evidence type="ECO:0000256" key="1">
    <source>
        <dbReference type="SAM" id="MobiDB-lite"/>
    </source>
</evidence>
<dbReference type="PANTHER" id="PTHR33673">
    <property type="entry name" value="SUPPRESSOR SRP40-LIKE PROTEIN"/>
    <property type="match status" value="1"/>
</dbReference>
<dbReference type="AlphaFoldDB" id="A0AAW1GW88"/>
<gene>
    <name evidence="2" type="ORF">RND81_13G110600</name>
</gene>
<proteinExistence type="predicted"/>
<evidence type="ECO:0000313" key="3">
    <source>
        <dbReference type="Proteomes" id="UP001443914"/>
    </source>
</evidence>
<feature type="compositionally biased region" description="Basic and acidic residues" evidence="1">
    <location>
        <begin position="297"/>
        <end position="313"/>
    </location>
</feature>
<reference evidence="2" key="1">
    <citation type="submission" date="2024-03" db="EMBL/GenBank/DDBJ databases">
        <title>WGS assembly of Saponaria officinalis var. Norfolk2.</title>
        <authorList>
            <person name="Jenkins J."/>
            <person name="Shu S."/>
            <person name="Grimwood J."/>
            <person name="Barry K."/>
            <person name="Goodstein D."/>
            <person name="Schmutz J."/>
            <person name="Leebens-Mack J."/>
            <person name="Osbourn A."/>
        </authorList>
    </citation>
    <scope>NUCLEOTIDE SEQUENCE [LARGE SCALE GENOMIC DNA]</scope>
    <source>
        <strain evidence="2">JIC</strain>
    </source>
</reference>
<comment type="caution">
    <text evidence="2">The sequence shown here is derived from an EMBL/GenBank/DDBJ whole genome shotgun (WGS) entry which is preliminary data.</text>
</comment>
<feature type="compositionally biased region" description="Low complexity" evidence="1">
    <location>
        <begin position="26"/>
        <end position="47"/>
    </location>
</feature>
<evidence type="ECO:0000313" key="2">
    <source>
        <dbReference type="EMBL" id="KAK9669119.1"/>
    </source>
</evidence>
<feature type="compositionally biased region" description="Polar residues" evidence="1">
    <location>
        <begin position="67"/>
        <end position="87"/>
    </location>
</feature>
<feature type="region of interest" description="Disordered" evidence="1">
    <location>
        <begin position="151"/>
        <end position="337"/>
    </location>
</feature>
<accession>A0AAW1GW88</accession>
<dbReference type="Proteomes" id="UP001443914">
    <property type="component" value="Unassembled WGS sequence"/>
</dbReference>
<dbReference type="PANTHER" id="PTHR33673:SF3">
    <property type="entry name" value="SUPPRESSOR SRP40-LIKE PROTEIN"/>
    <property type="match status" value="1"/>
</dbReference>
<sequence length="349" mass="37245">MEPRSAAENDAIKVDEHSIPDDRLRSPSISSISSAKSASSDFSFDDPYQSDVNEQGSFVLDNDHPELSSNPTSNNAPGTPGGTSTLETPPVQVMERPPDASGYRIPSYVFASNKSGNPNPEWSTASNESLFSIHTGNMSFTRDQFSWLLKSGELGTYGGPGDIRKSGELPPPSPKLTIKSGEQKPVDVRKSGEQMAPVTPNTKKSGEQIIANHFKPSSTSPPVADRPDDAGTISPSKVNEAGGVPDSSVGNQKDDPKLEVKVKKKDKSSVSDELPPTSVSHHSTASGQSFAFPVLAEIERDKSVNSGHSRTEQKNTPTPEQDAPKTPTSAPSAATSTTSWFSYLSCCRR</sequence>
<dbReference type="EMBL" id="JBDFQZ010000013">
    <property type="protein sequence ID" value="KAK9669119.1"/>
    <property type="molecule type" value="Genomic_DNA"/>
</dbReference>